<reference evidence="5 6" key="1">
    <citation type="submission" date="2019-03" db="EMBL/GenBank/DDBJ databases">
        <title>First draft genome of Liparis tanakae, snailfish: a comprehensive survey of snailfish specific genes.</title>
        <authorList>
            <person name="Kim W."/>
            <person name="Song I."/>
            <person name="Jeong J.-H."/>
            <person name="Kim D."/>
            <person name="Kim S."/>
            <person name="Ryu S."/>
            <person name="Song J.Y."/>
            <person name="Lee S.K."/>
        </authorList>
    </citation>
    <scope>NUCLEOTIDE SEQUENCE [LARGE SCALE GENOMIC DNA]</scope>
    <source>
        <tissue evidence="5">Muscle</tissue>
    </source>
</reference>
<dbReference type="InterPro" id="IPR015943">
    <property type="entry name" value="WD40/YVTN_repeat-like_dom_sf"/>
</dbReference>
<feature type="domain" description="Sema" evidence="4">
    <location>
        <begin position="1"/>
        <end position="158"/>
    </location>
</feature>
<comment type="caution">
    <text evidence="2">Lacks conserved residue(s) required for the propagation of feature annotation.</text>
</comment>
<dbReference type="PROSITE" id="PS51004">
    <property type="entry name" value="SEMA"/>
    <property type="match status" value="1"/>
</dbReference>
<dbReference type="SUPFAM" id="SSF101912">
    <property type="entry name" value="Sema domain"/>
    <property type="match status" value="1"/>
</dbReference>
<evidence type="ECO:0000256" key="1">
    <source>
        <dbReference type="ARBA" id="ARBA00023180"/>
    </source>
</evidence>
<evidence type="ECO:0000256" key="3">
    <source>
        <dbReference type="SAM" id="MobiDB-lite"/>
    </source>
</evidence>
<organism evidence="5 6">
    <name type="scientific">Liparis tanakae</name>
    <name type="common">Tanaka's snailfish</name>
    <dbReference type="NCBI Taxonomy" id="230148"/>
    <lineage>
        <taxon>Eukaryota</taxon>
        <taxon>Metazoa</taxon>
        <taxon>Chordata</taxon>
        <taxon>Craniata</taxon>
        <taxon>Vertebrata</taxon>
        <taxon>Euteleostomi</taxon>
        <taxon>Actinopterygii</taxon>
        <taxon>Neopterygii</taxon>
        <taxon>Teleostei</taxon>
        <taxon>Neoteleostei</taxon>
        <taxon>Acanthomorphata</taxon>
        <taxon>Eupercaria</taxon>
        <taxon>Perciformes</taxon>
        <taxon>Cottioidei</taxon>
        <taxon>Cottales</taxon>
        <taxon>Liparidae</taxon>
        <taxon>Liparis</taxon>
    </lineage>
</organism>
<gene>
    <name evidence="5" type="primary">Sema6b_3</name>
    <name evidence="5" type="ORF">EYF80_020508</name>
</gene>
<name>A0A4Z2HUH0_9TELE</name>
<evidence type="ECO:0000313" key="5">
    <source>
        <dbReference type="EMBL" id="TNN69191.1"/>
    </source>
</evidence>
<dbReference type="PANTHER" id="PTHR11036">
    <property type="entry name" value="SEMAPHORIN"/>
    <property type="match status" value="1"/>
</dbReference>
<dbReference type="AlphaFoldDB" id="A0A4Z2HUH0"/>
<accession>A0A4Z2HUH0</accession>
<dbReference type="GO" id="GO:0071526">
    <property type="term" value="P:semaphorin-plexin signaling pathway"/>
    <property type="evidence" value="ECO:0007669"/>
    <property type="project" value="TreeGrafter"/>
</dbReference>
<dbReference type="GO" id="GO:0045499">
    <property type="term" value="F:chemorepellent activity"/>
    <property type="evidence" value="ECO:0007669"/>
    <property type="project" value="TreeGrafter"/>
</dbReference>
<dbReference type="InterPro" id="IPR027231">
    <property type="entry name" value="Semaphorin"/>
</dbReference>
<dbReference type="OrthoDB" id="9988752at2759"/>
<keyword evidence="6" id="KW-1185">Reference proteome</keyword>
<dbReference type="EMBL" id="SRLO01000178">
    <property type="protein sequence ID" value="TNN69191.1"/>
    <property type="molecule type" value="Genomic_DNA"/>
</dbReference>
<proteinExistence type="predicted"/>
<comment type="caution">
    <text evidence="5">The sequence shown here is derived from an EMBL/GenBank/DDBJ whole genome shotgun (WGS) entry which is preliminary data.</text>
</comment>
<dbReference type="Proteomes" id="UP000314294">
    <property type="component" value="Unassembled WGS sequence"/>
</dbReference>
<protein>
    <submittedName>
        <fullName evidence="5">Semaphorin-6B</fullName>
    </submittedName>
</protein>
<keyword evidence="1" id="KW-0325">Glycoprotein</keyword>
<dbReference type="GO" id="GO:0001755">
    <property type="term" value="P:neural crest cell migration"/>
    <property type="evidence" value="ECO:0007669"/>
    <property type="project" value="TreeGrafter"/>
</dbReference>
<feature type="region of interest" description="Disordered" evidence="3">
    <location>
        <begin position="120"/>
        <end position="144"/>
    </location>
</feature>
<dbReference type="InterPro" id="IPR001627">
    <property type="entry name" value="Semap_dom"/>
</dbReference>
<dbReference type="GO" id="GO:0005886">
    <property type="term" value="C:plasma membrane"/>
    <property type="evidence" value="ECO:0007669"/>
    <property type="project" value="TreeGrafter"/>
</dbReference>
<feature type="compositionally biased region" description="Pro residues" evidence="3">
    <location>
        <begin position="128"/>
        <end position="139"/>
    </location>
</feature>
<dbReference type="PANTHER" id="PTHR11036:SF10">
    <property type="entry name" value="SEMAPHORIN-6B"/>
    <property type="match status" value="1"/>
</dbReference>
<dbReference type="InterPro" id="IPR036352">
    <property type="entry name" value="Semap_dom_sf"/>
</dbReference>
<sequence>MGRKRKRRRRRRAAVIWDECRNFMKVLLSRRGGLFVCGTNAFNPLCANYTGDTLEMVGDSVSGMARCPYDPKHANVAQFAEGNLFTATVTDFLAIDAVIYRSLGDSLALRTVKHDSKWFRGTYRRHAQPPPPPPRPPPPRPRRLAAFRDRYVVSVADG</sequence>
<dbReference type="GO" id="GO:0030335">
    <property type="term" value="P:positive regulation of cell migration"/>
    <property type="evidence" value="ECO:0007669"/>
    <property type="project" value="TreeGrafter"/>
</dbReference>
<dbReference type="GO" id="GO:0007411">
    <property type="term" value="P:axon guidance"/>
    <property type="evidence" value="ECO:0007669"/>
    <property type="project" value="TreeGrafter"/>
</dbReference>
<dbReference type="Gene3D" id="2.130.10.10">
    <property type="entry name" value="YVTN repeat-like/Quinoprotein amine dehydrogenase"/>
    <property type="match status" value="1"/>
</dbReference>
<evidence type="ECO:0000313" key="6">
    <source>
        <dbReference type="Proteomes" id="UP000314294"/>
    </source>
</evidence>
<evidence type="ECO:0000259" key="4">
    <source>
        <dbReference type="PROSITE" id="PS51004"/>
    </source>
</evidence>
<evidence type="ECO:0000256" key="2">
    <source>
        <dbReference type="PROSITE-ProRule" id="PRU00352"/>
    </source>
</evidence>
<dbReference type="GO" id="GO:0030215">
    <property type="term" value="F:semaphorin receptor binding"/>
    <property type="evidence" value="ECO:0007669"/>
    <property type="project" value="InterPro"/>
</dbReference>